<keyword evidence="3" id="KW-1185">Reference proteome</keyword>
<dbReference type="InterPro" id="IPR021255">
    <property type="entry name" value="DUF2807"/>
</dbReference>
<dbReference type="Gene3D" id="2.160.20.120">
    <property type="match status" value="1"/>
</dbReference>
<proteinExistence type="predicted"/>
<name>A0A3R8R643_9FLAO</name>
<reference evidence="3" key="1">
    <citation type="submission" date="2018-12" db="EMBL/GenBank/DDBJ databases">
        <title>Maribacter lutimaris sp. nov., isolated from marine sediment.</title>
        <authorList>
            <person name="Kim K.K."/>
        </authorList>
    </citation>
    <scope>NUCLEOTIDE SEQUENCE [LARGE SCALE GENOMIC DNA]</scope>
    <source>
        <strain evidence="3">PoM-212</strain>
    </source>
</reference>
<evidence type="ECO:0000313" key="2">
    <source>
        <dbReference type="EMBL" id="RRQ47944.1"/>
    </source>
</evidence>
<protein>
    <submittedName>
        <fullName evidence="2">DUF2807 domain-containing protein</fullName>
    </submittedName>
</protein>
<feature type="domain" description="Putative auto-transporter adhesin head GIN" evidence="1">
    <location>
        <begin position="44"/>
        <end position="237"/>
    </location>
</feature>
<dbReference type="Pfam" id="PF10988">
    <property type="entry name" value="DUF2807"/>
    <property type="match status" value="1"/>
</dbReference>
<accession>A0A3R8R643</accession>
<organism evidence="2 3">
    <name type="scientific">Maribacter algicola</name>
    <dbReference type="NCBI Taxonomy" id="2498892"/>
    <lineage>
        <taxon>Bacteria</taxon>
        <taxon>Pseudomonadati</taxon>
        <taxon>Bacteroidota</taxon>
        <taxon>Flavobacteriia</taxon>
        <taxon>Flavobacteriales</taxon>
        <taxon>Flavobacteriaceae</taxon>
        <taxon>Maribacter</taxon>
    </lineage>
</organism>
<dbReference type="Proteomes" id="UP000286990">
    <property type="component" value="Unassembled WGS sequence"/>
</dbReference>
<evidence type="ECO:0000313" key="3">
    <source>
        <dbReference type="Proteomes" id="UP000286990"/>
    </source>
</evidence>
<dbReference type="AlphaFoldDB" id="A0A3R8R643"/>
<comment type="caution">
    <text evidence="2">The sequence shown here is derived from an EMBL/GenBank/DDBJ whole genome shotgun (WGS) entry which is preliminary data.</text>
</comment>
<gene>
    <name evidence="2" type="ORF">DZC72_16100</name>
</gene>
<dbReference type="PROSITE" id="PS51257">
    <property type="entry name" value="PROKAR_LIPOPROTEIN"/>
    <property type="match status" value="1"/>
</dbReference>
<sequence>MGVILQRVVLCLMGIAVISCNSDNVSDCLQTAGEIVREEVAVPEFTKITVFEKVALILKEGDTQKVELETGKNLKEEVSVTVEGERLIIRNENGCNLFREYGLTTVYVTSPNITEIRSSTGLSIKSDGILSFPSLSLLSESFVVPEAETTDGEFDLHLNTGNLIVVVNGIAYFKLRGNTQNLNVTIAAGDSRIEAQELTAQSISLNHRGSNDILVNPQESISGVLRGYGDVISFNRPEIVEVEELFNGRLIFRD</sequence>
<dbReference type="EMBL" id="QUSX01000003">
    <property type="protein sequence ID" value="RRQ47944.1"/>
    <property type="molecule type" value="Genomic_DNA"/>
</dbReference>
<evidence type="ECO:0000259" key="1">
    <source>
        <dbReference type="Pfam" id="PF10988"/>
    </source>
</evidence>
<dbReference type="RefSeq" id="WP_125223915.1">
    <property type="nucleotide sequence ID" value="NZ_QUSX01000003.1"/>
</dbReference>
<dbReference type="OrthoDB" id="1466971at2"/>